<evidence type="ECO:0000256" key="3">
    <source>
        <dbReference type="ARBA" id="ARBA00023277"/>
    </source>
</evidence>
<dbReference type="PANTHER" id="PTHR42715:SF10">
    <property type="entry name" value="BETA-GLUCOSIDASE"/>
    <property type="match status" value="1"/>
</dbReference>
<dbReference type="InterPro" id="IPR036962">
    <property type="entry name" value="Glyco_hydro_3_N_sf"/>
</dbReference>
<evidence type="ECO:0000256" key="2">
    <source>
        <dbReference type="ARBA" id="ARBA00022801"/>
    </source>
</evidence>
<feature type="domain" description="Fibronectin type III-like" evidence="4">
    <location>
        <begin position="643"/>
        <end position="712"/>
    </location>
</feature>
<dbReference type="InterPro" id="IPR001764">
    <property type="entry name" value="Glyco_hydro_3_N"/>
</dbReference>
<comment type="similarity">
    <text evidence="1">Belongs to the glycosyl hydrolase 3 family.</text>
</comment>
<dbReference type="SUPFAM" id="SSF52279">
    <property type="entry name" value="Beta-D-glucan exohydrolase, C-terminal domain"/>
    <property type="match status" value="1"/>
</dbReference>
<name>A0A7J3Z877_9CREN</name>
<evidence type="ECO:0000259" key="4">
    <source>
        <dbReference type="SMART" id="SM01217"/>
    </source>
</evidence>
<sequence>MNVEEIVSKLSIEEKIALIVGAGFSKSVLGAAGETRAIERLGVPPIVLSDGPAGVRIYPTRFGVADTFYTTAFPNEIVLASTWNLDLVERVGKAIGEEAREYGVDVMLAPAVNMHRIPLCGRIFEYFSEDPVLAGEMAAAYIRGVQSEGVGATIKHFVGNEQEEGRMYINTVISERALREIYLRPFEIAIKKASPWAVMAAYNKLNGLYCTQSPWLLTQVLRREWGYNGLIMTDWWAGDNPVEQVKAGCDLIMPGDDGVVKRLLEAYSNGVLSEEVITERARNVLSLVAMSLKARGCKPSHKPNLEEHAKIAYEAAVEGVVLLKNGAALPIAENAKVALFGRGSYWTFPGGLGSGYTYPRYVVSIAEGLKERGVVVNPDVERVYMSIMHRLTFIGHSHRAFRQIRESSLRAGDIGAIEYLLLHLADELISWTETIAIQEDFFTEEFLDRVARGSDVAIITISRVSTEGFDRVPAQGDLYLRDDEQRLVARVSNAFHKYGKKVVVILNVPGPIEIASWRDLVDAILVIWLPGQEAGRAVADILLGKVSPSGKLPLTWFKDPFETPAMRTYPGEPRDNPVQVVYYEDIYVGYRYYDTFGVEPAYEFGYGLSYTTFEYRDLAVEKTSNSIVVRLTVRNTGKYSSKEVVQVYIKPPVGKLDKPFQELKGFHKTRVLAPGEEELVSIAIPIEHLASFNGKHWIVEKGQYEVRVGASSRDVRLKATIEIENDMCFDVSWRRTPC</sequence>
<evidence type="ECO:0000256" key="1">
    <source>
        <dbReference type="ARBA" id="ARBA00005336"/>
    </source>
</evidence>
<dbReference type="Pfam" id="PF00933">
    <property type="entry name" value="Glyco_hydro_3"/>
    <property type="match status" value="1"/>
</dbReference>
<dbReference type="GO" id="GO:0004553">
    <property type="term" value="F:hydrolase activity, hydrolyzing O-glycosyl compounds"/>
    <property type="evidence" value="ECO:0007669"/>
    <property type="project" value="InterPro"/>
</dbReference>
<dbReference type="Gene3D" id="3.40.50.1700">
    <property type="entry name" value="Glycoside hydrolase family 3 C-terminal domain"/>
    <property type="match status" value="1"/>
</dbReference>
<dbReference type="InterPro" id="IPR013783">
    <property type="entry name" value="Ig-like_fold"/>
</dbReference>
<dbReference type="PRINTS" id="PR00133">
    <property type="entry name" value="GLHYDRLASE3"/>
</dbReference>
<dbReference type="GO" id="GO:0005975">
    <property type="term" value="P:carbohydrate metabolic process"/>
    <property type="evidence" value="ECO:0007669"/>
    <property type="project" value="InterPro"/>
</dbReference>
<evidence type="ECO:0000313" key="5">
    <source>
        <dbReference type="EMBL" id="HHQ51024.1"/>
    </source>
</evidence>
<keyword evidence="2 5" id="KW-0378">Hydrolase</keyword>
<keyword evidence="3" id="KW-0119">Carbohydrate metabolism</keyword>
<comment type="caution">
    <text evidence="5">The sequence shown here is derived from an EMBL/GenBank/DDBJ whole genome shotgun (WGS) entry which is preliminary data.</text>
</comment>
<dbReference type="Gene3D" id="2.60.40.10">
    <property type="entry name" value="Immunoglobulins"/>
    <property type="match status" value="1"/>
</dbReference>
<dbReference type="InterPro" id="IPR019800">
    <property type="entry name" value="Glyco_hydro_3_AS"/>
</dbReference>
<dbReference type="SMART" id="SM01217">
    <property type="entry name" value="Fn3_like"/>
    <property type="match status" value="1"/>
</dbReference>
<dbReference type="AlphaFoldDB" id="A0A7J3Z877"/>
<dbReference type="SUPFAM" id="SSF51445">
    <property type="entry name" value="(Trans)glycosidases"/>
    <property type="match status" value="1"/>
</dbReference>
<dbReference type="Pfam" id="PF14310">
    <property type="entry name" value="Fn3-like"/>
    <property type="match status" value="1"/>
</dbReference>
<dbReference type="PROSITE" id="PS00775">
    <property type="entry name" value="GLYCOSYL_HYDROL_F3"/>
    <property type="match status" value="1"/>
</dbReference>
<dbReference type="InterPro" id="IPR002772">
    <property type="entry name" value="Glyco_hydro_3_C"/>
</dbReference>
<gene>
    <name evidence="5" type="ORF">ENM66_06725</name>
</gene>
<dbReference type="Pfam" id="PF01915">
    <property type="entry name" value="Glyco_hydro_3_C"/>
    <property type="match status" value="1"/>
</dbReference>
<accession>A0A7J3Z877</accession>
<dbReference type="PANTHER" id="PTHR42715">
    <property type="entry name" value="BETA-GLUCOSIDASE"/>
    <property type="match status" value="1"/>
</dbReference>
<reference evidence="5" key="1">
    <citation type="journal article" date="2020" name="mSystems">
        <title>Genome- and Community-Level Interaction Insights into Carbon Utilization and Element Cycling Functions of Hydrothermarchaeota in Hydrothermal Sediment.</title>
        <authorList>
            <person name="Zhou Z."/>
            <person name="Liu Y."/>
            <person name="Xu W."/>
            <person name="Pan J."/>
            <person name="Luo Z.H."/>
            <person name="Li M."/>
        </authorList>
    </citation>
    <scope>NUCLEOTIDE SEQUENCE [LARGE SCALE GENOMIC DNA]</scope>
    <source>
        <strain evidence="5">SpSt-1105</strain>
    </source>
</reference>
<dbReference type="Gene3D" id="3.20.20.300">
    <property type="entry name" value="Glycoside hydrolase, family 3, N-terminal domain"/>
    <property type="match status" value="1"/>
</dbReference>
<dbReference type="InterPro" id="IPR017853">
    <property type="entry name" value="GH"/>
</dbReference>
<proteinExistence type="inferred from homology"/>
<dbReference type="InterPro" id="IPR036881">
    <property type="entry name" value="Glyco_hydro_3_C_sf"/>
</dbReference>
<organism evidence="5">
    <name type="scientific">Ignisphaera aggregans</name>
    <dbReference type="NCBI Taxonomy" id="334771"/>
    <lineage>
        <taxon>Archaea</taxon>
        <taxon>Thermoproteota</taxon>
        <taxon>Thermoprotei</taxon>
        <taxon>Desulfurococcales</taxon>
        <taxon>Desulfurococcaceae</taxon>
        <taxon>Ignisphaera</taxon>
    </lineage>
</organism>
<dbReference type="EMBL" id="DRYQ01000095">
    <property type="protein sequence ID" value="HHQ51024.1"/>
    <property type="molecule type" value="Genomic_DNA"/>
</dbReference>
<protein>
    <submittedName>
        <fullName evidence="5">Glycoside hydrolase family 3 protein</fullName>
    </submittedName>
</protein>
<dbReference type="FunFam" id="2.60.40.10:FF:000495">
    <property type="entry name" value="Periplasmic beta-glucosidase"/>
    <property type="match status" value="1"/>
</dbReference>
<dbReference type="InterPro" id="IPR026891">
    <property type="entry name" value="Fn3-like"/>
</dbReference>
<dbReference type="InterPro" id="IPR050288">
    <property type="entry name" value="Cellulose_deg_GH3"/>
</dbReference>